<dbReference type="InterPro" id="IPR058625">
    <property type="entry name" value="MdtA-like_BSH"/>
</dbReference>
<dbReference type="InterPro" id="IPR058792">
    <property type="entry name" value="Beta-barrel_RND_2"/>
</dbReference>
<dbReference type="GO" id="GO:1990281">
    <property type="term" value="C:efflux pump complex"/>
    <property type="evidence" value="ECO:0007669"/>
    <property type="project" value="TreeGrafter"/>
</dbReference>
<feature type="transmembrane region" description="Helical" evidence="2">
    <location>
        <begin position="6"/>
        <end position="24"/>
    </location>
</feature>
<dbReference type="InterPro" id="IPR058649">
    <property type="entry name" value="CzcB_C"/>
</dbReference>
<keyword evidence="7" id="KW-1185">Reference proteome</keyword>
<evidence type="ECO:0000313" key="6">
    <source>
        <dbReference type="EMBL" id="MCG2461887.1"/>
    </source>
</evidence>
<evidence type="ECO:0000313" key="7">
    <source>
        <dbReference type="Proteomes" id="UP001200642"/>
    </source>
</evidence>
<evidence type="ECO:0000259" key="4">
    <source>
        <dbReference type="Pfam" id="PF25954"/>
    </source>
</evidence>
<dbReference type="GO" id="GO:0015562">
    <property type="term" value="F:efflux transmembrane transporter activity"/>
    <property type="evidence" value="ECO:0007669"/>
    <property type="project" value="TreeGrafter"/>
</dbReference>
<dbReference type="Gene3D" id="2.40.420.20">
    <property type="match status" value="1"/>
</dbReference>
<dbReference type="Gene3D" id="2.40.30.170">
    <property type="match status" value="1"/>
</dbReference>
<dbReference type="PANTHER" id="PTHR30469">
    <property type="entry name" value="MULTIDRUG RESISTANCE PROTEIN MDTA"/>
    <property type="match status" value="1"/>
</dbReference>
<dbReference type="Pfam" id="PF25975">
    <property type="entry name" value="CzcB_C"/>
    <property type="match status" value="1"/>
</dbReference>
<keyword evidence="2" id="KW-0472">Membrane</keyword>
<dbReference type="FunFam" id="2.40.30.170:FF:000010">
    <property type="entry name" value="Efflux RND transporter periplasmic adaptor subunit"/>
    <property type="match status" value="1"/>
</dbReference>
<evidence type="ECO:0000259" key="5">
    <source>
        <dbReference type="Pfam" id="PF25975"/>
    </source>
</evidence>
<feature type="domain" description="CusB-like beta-barrel" evidence="4">
    <location>
        <begin position="201"/>
        <end position="271"/>
    </location>
</feature>
<gene>
    <name evidence="6" type="ORF">K8352_14095</name>
</gene>
<dbReference type="RefSeq" id="WP_317903029.1">
    <property type="nucleotide sequence ID" value="NZ_JAIRBC010000021.1"/>
</dbReference>
<feature type="domain" description="Multidrug resistance protein MdtA-like barrel-sandwich hybrid" evidence="3">
    <location>
        <begin position="67"/>
        <end position="186"/>
    </location>
</feature>
<dbReference type="InterPro" id="IPR006143">
    <property type="entry name" value="RND_pump_MFP"/>
</dbReference>
<dbReference type="Gene3D" id="2.40.50.100">
    <property type="match status" value="1"/>
</dbReference>
<keyword evidence="2" id="KW-0812">Transmembrane</keyword>
<feature type="domain" description="CzcB-like C-terminal circularly permuted SH3-like" evidence="5">
    <location>
        <begin position="281"/>
        <end position="336"/>
    </location>
</feature>
<organism evidence="6 7">
    <name type="scientific">Cerina litoralis</name>
    <dbReference type="NCBI Taxonomy" id="2874477"/>
    <lineage>
        <taxon>Bacteria</taxon>
        <taxon>Pseudomonadati</taxon>
        <taxon>Bacteroidota</taxon>
        <taxon>Flavobacteriia</taxon>
        <taxon>Flavobacteriales</taxon>
        <taxon>Flavobacteriaceae</taxon>
        <taxon>Cerina</taxon>
    </lineage>
</organism>
<dbReference type="NCBIfam" id="TIGR01730">
    <property type="entry name" value="RND_mfp"/>
    <property type="match status" value="1"/>
</dbReference>
<dbReference type="Pfam" id="PF25954">
    <property type="entry name" value="Beta-barrel_RND_2"/>
    <property type="match status" value="1"/>
</dbReference>
<dbReference type="SUPFAM" id="SSF111369">
    <property type="entry name" value="HlyD-like secretion proteins"/>
    <property type="match status" value="1"/>
</dbReference>
<comment type="caution">
    <text evidence="6">The sequence shown here is derived from an EMBL/GenBank/DDBJ whole genome shotgun (WGS) entry which is preliminary data.</text>
</comment>
<proteinExistence type="inferred from homology"/>
<dbReference type="Gene3D" id="1.10.287.470">
    <property type="entry name" value="Helix hairpin bin"/>
    <property type="match status" value="1"/>
</dbReference>
<dbReference type="Pfam" id="PF25917">
    <property type="entry name" value="BSH_RND"/>
    <property type="match status" value="1"/>
</dbReference>
<sequence length="359" mass="38696">MKIKYLIYALLIGSIIGLISYRIIKNNKGNKIDVDRANVATSVTGMVLRPQKFEDYLSLSGSLEANEQIDLRSEVSGVVEAINFREGSKVSKGQVLFKVNDIELRAQLSKVLTAQRLAAENKRRAKLLLEKQAISQEEYDISQADFQSAKAESDLISAQVSKATVRAPFSGTIGLRSISVGTYVTPTTLIAKLINTNKLKITFSVPEKYASEVKVGNEVTFTTSGSKTVNTAKIYAIEPEIDVATRTLKMRAIAENPEGKLYPGTFANVNLPLQVVNDALLVPAEALIPIQNGKMIFVSSGSTAKEVVVETGARGDSSVRVISGLKVGDTILTSGVMALRNGTPVSIELIETGQNSTAQ</sequence>
<evidence type="ECO:0000256" key="2">
    <source>
        <dbReference type="SAM" id="Phobius"/>
    </source>
</evidence>
<accession>A0AAE3EY64</accession>
<dbReference type="AlphaFoldDB" id="A0AAE3EY64"/>
<protein>
    <submittedName>
        <fullName evidence="6">Efflux RND transporter periplasmic adaptor subunit</fullName>
    </submittedName>
</protein>
<dbReference type="Proteomes" id="UP001200642">
    <property type="component" value="Unassembled WGS sequence"/>
</dbReference>
<reference evidence="6" key="1">
    <citation type="submission" date="2023-02" db="EMBL/GenBank/DDBJ databases">
        <title>Genome of Flavobacteriaceae gen. nov. sp. strain F89.</title>
        <authorList>
            <person name="Wang Y."/>
        </authorList>
    </citation>
    <scope>NUCLEOTIDE SEQUENCE</scope>
    <source>
        <strain evidence="6">F89</strain>
    </source>
</reference>
<dbReference type="EMBL" id="JAIRBC010000021">
    <property type="protein sequence ID" value="MCG2461887.1"/>
    <property type="molecule type" value="Genomic_DNA"/>
</dbReference>
<keyword evidence="2" id="KW-1133">Transmembrane helix</keyword>
<dbReference type="PANTHER" id="PTHR30469:SF36">
    <property type="entry name" value="BLL3903 PROTEIN"/>
    <property type="match status" value="1"/>
</dbReference>
<name>A0AAE3EY64_9FLAO</name>
<evidence type="ECO:0000256" key="1">
    <source>
        <dbReference type="ARBA" id="ARBA00009477"/>
    </source>
</evidence>
<comment type="similarity">
    <text evidence="1">Belongs to the membrane fusion protein (MFP) (TC 8.A.1) family.</text>
</comment>
<evidence type="ECO:0000259" key="3">
    <source>
        <dbReference type="Pfam" id="PF25917"/>
    </source>
</evidence>